<organism evidence="1 2">
    <name type="scientific">Violaceomyces palustris</name>
    <dbReference type="NCBI Taxonomy" id="1673888"/>
    <lineage>
        <taxon>Eukaryota</taxon>
        <taxon>Fungi</taxon>
        <taxon>Dikarya</taxon>
        <taxon>Basidiomycota</taxon>
        <taxon>Ustilaginomycotina</taxon>
        <taxon>Ustilaginomycetes</taxon>
        <taxon>Violaceomycetales</taxon>
        <taxon>Violaceomycetaceae</taxon>
        <taxon>Violaceomyces</taxon>
    </lineage>
</organism>
<dbReference type="Proteomes" id="UP000245626">
    <property type="component" value="Unassembled WGS sequence"/>
</dbReference>
<name>A0ACD0NZ69_9BASI</name>
<protein>
    <submittedName>
        <fullName evidence="1">Uncharacterized protein</fullName>
    </submittedName>
</protein>
<accession>A0ACD0NZ69</accession>
<sequence length="105" mass="12351">MFLFESNSTLVQSWFGRRGWSTLTLSLLLPKTTSFRGREGGRRGWWRERGGIRKGLWFESTCVAMDYKPEPAQTLLSRPLKWIRSVKSEYRWICTSTVRTSLFLL</sequence>
<dbReference type="EMBL" id="KZ819869">
    <property type="protein sequence ID" value="PWN51116.1"/>
    <property type="molecule type" value="Genomic_DNA"/>
</dbReference>
<reference evidence="1 2" key="1">
    <citation type="journal article" date="2018" name="Mol. Biol. Evol.">
        <title>Broad Genomic Sampling Reveals a Smut Pathogenic Ancestry of the Fungal Clade Ustilaginomycotina.</title>
        <authorList>
            <person name="Kijpornyongpan T."/>
            <person name="Mondo S.J."/>
            <person name="Barry K."/>
            <person name="Sandor L."/>
            <person name="Lee J."/>
            <person name="Lipzen A."/>
            <person name="Pangilinan J."/>
            <person name="LaButti K."/>
            <person name="Hainaut M."/>
            <person name="Henrissat B."/>
            <person name="Grigoriev I.V."/>
            <person name="Spatafora J.W."/>
            <person name="Aime M.C."/>
        </authorList>
    </citation>
    <scope>NUCLEOTIDE SEQUENCE [LARGE SCALE GENOMIC DNA]</scope>
    <source>
        <strain evidence="1 2">SA 807</strain>
    </source>
</reference>
<proteinExistence type="predicted"/>
<keyword evidence="2" id="KW-1185">Reference proteome</keyword>
<evidence type="ECO:0000313" key="1">
    <source>
        <dbReference type="EMBL" id="PWN51116.1"/>
    </source>
</evidence>
<gene>
    <name evidence="1" type="ORF">IE53DRAFT_63376</name>
</gene>
<evidence type="ECO:0000313" key="2">
    <source>
        <dbReference type="Proteomes" id="UP000245626"/>
    </source>
</evidence>